<organism evidence="12">
    <name type="scientific">Omphalotus japonicus</name>
    <dbReference type="NCBI Taxonomy" id="72119"/>
    <lineage>
        <taxon>Eukaryota</taxon>
        <taxon>Fungi</taxon>
        <taxon>Dikarya</taxon>
        <taxon>Basidiomycota</taxon>
        <taxon>Agaricomycotina</taxon>
        <taxon>Agaricomycetes</taxon>
        <taxon>Agaricomycetidae</taxon>
        <taxon>Agaricales</taxon>
        <taxon>Marasmiineae</taxon>
        <taxon>Omphalotaceae</taxon>
        <taxon>Omphalotus</taxon>
    </lineage>
</organism>
<dbReference type="PROSITE" id="PS50253">
    <property type="entry name" value="COX3"/>
    <property type="match status" value="1"/>
</dbReference>
<dbReference type="GeneID" id="55763317"/>
<dbReference type="InterPro" id="IPR024791">
    <property type="entry name" value="Cyt_c/ubiquinol_Oxase_su3"/>
</dbReference>
<dbReference type="GO" id="GO:0045277">
    <property type="term" value="C:respiratory chain complex IV"/>
    <property type="evidence" value="ECO:0007669"/>
    <property type="project" value="UniProtKB-ARBA"/>
</dbReference>
<gene>
    <name evidence="12" type="primary">cox3</name>
</gene>
<dbReference type="SUPFAM" id="SSF81452">
    <property type="entry name" value="Cytochrome c oxidase subunit III-like"/>
    <property type="match status" value="1"/>
</dbReference>
<keyword evidence="5" id="KW-1278">Translocase</keyword>
<feature type="transmembrane region" description="Helical" evidence="10">
    <location>
        <begin position="169"/>
        <end position="189"/>
    </location>
</feature>
<proteinExistence type="inferred from homology"/>
<evidence type="ECO:0000313" key="12">
    <source>
        <dbReference type="EMBL" id="QKJ84723.1"/>
    </source>
</evidence>
<feature type="transmembrane region" description="Helical" evidence="10">
    <location>
        <begin position="138"/>
        <end position="157"/>
    </location>
</feature>
<feature type="domain" description="Heme-copper oxidase subunit III family profile" evidence="11">
    <location>
        <begin position="14"/>
        <end position="271"/>
    </location>
</feature>
<keyword evidence="7 10" id="KW-0472">Membrane</keyword>
<dbReference type="Pfam" id="PF00510">
    <property type="entry name" value="COX3"/>
    <property type="match status" value="1"/>
</dbReference>
<dbReference type="GO" id="GO:0005743">
    <property type="term" value="C:mitochondrial inner membrane"/>
    <property type="evidence" value="ECO:0007669"/>
    <property type="project" value="UniProtKB-SubCell"/>
</dbReference>
<sequence>MTNLQLIQNKNKFQSHTYHLVDQSPWPFLISWTLFFMAIGAVLYMHGFNNGWLLFLGFILTSSVMYFWLGDVNTEGSLLGNHTKEVKNGLMIGFILFVISEVFAFLSVFWAYFHSSIVPSVKIGGYWPPLGIVPLNPFSIPLLNTFLLLSSGAFITYGHHAFIAGKRIFTINFFITIVLAVVFTLFQYIEYTESGFSISDSVFGSSFYASTGLHGVHVIIGTIFIFIGFIRIINYNVTKQGHLGIETAILYWHFVDVVWLFLFIAVYFWGSN</sequence>
<evidence type="ECO:0000256" key="4">
    <source>
        <dbReference type="ARBA" id="ARBA00022692"/>
    </source>
</evidence>
<feature type="transmembrane region" description="Helical" evidence="10">
    <location>
        <begin position="51"/>
        <end position="69"/>
    </location>
</feature>
<dbReference type="PANTHER" id="PTHR11403">
    <property type="entry name" value="CYTOCHROME C OXIDASE SUBUNIT III"/>
    <property type="match status" value="1"/>
</dbReference>
<evidence type="ECO:0000256" key="3">
    <source>
        <dbReference type="ARBA" id="ARBA00015944"/>
    </source>
</evidence>
<comment type="subcellular location">
    <subcellularLocation>
        <location evidence="1">Mitochondrion inner membrane</location>
        <topology evidence="1">Multi-pass membrane protein</topology>
    </subcellularLocation>
</comment>
<dbReference type="Gene3D" id="1.10.287.70">
    <property type="match status" value="1"/>
</dbReference>
<dbReference type="FunFam" id="1.10.287.70:FF:000082">
    <property type="entry name" value="Cytochrome c oxidase subunit 3"/>
    <property type="match status" value="1"/>
</dbReference>
<feature type="transmembrane region" description="Helical" evidence="10">
    <location>
        <begin position="250"/>
        <end position="270"/>
    </location>
</feature>
<dbReference type="InterPro" id="IPR033945">
    <property type="entry name" value="Cyt_c_oxase_su3_dom"/>
</dbReference>
<evidence type="ECO:0000256" key="9">
    <source>
        <dbReference type="RuleBase" id="RU003375"/>
    </source>
</evidence>
<dbReference type="Gene3D" id="1.20.120.80">
    <property type="entry name" value="Cytochrome c oxidase, subunit III, four-helix bundle"/>
    <property type="match status" value="1"/>
</dbReference>
<dbReference type="GO" id="GO:0004129">
    <property type="term" value="F:cytochrome-c oxidase activity"/>
    <property type="evidence" value="ECO:0007669"/>
    <property type="project" value="UniProtKB-EC"/>
</dbReference>
<dbReference type="AlphaFoldDB" id="A0A6M8UGK1"/>
<keyword evidence="4 9" id="KW-0812">Transmembrane</keyword>
<evidence type="ECO:0000256" key="7">
    <source>
        <dbReference type="ARBA" id="ARBA00023136"/>
    </source>
</evidence>
<evidence type="ECO:0000256" key="1">
    <source>
        <dbReference type="ARBA" id="ARBA00004448"/>
    </source>
</evidence>
<dbReference type="InterPro" id="IPR035973">
    <property type="entry name" value="Cyt_c_oxidase_su3-like_sf"/>
</dbReference>
<comment type="function">
    <text evidence="9">Component of the cytochrome c oxidase, the last enzyme in the mitochondrial electron transport chain which drives oxidative phosphorylation. The respiratory chain contains 3 multisubunit complexes succinate dehydrogenase (complex II, CII), ubiquinol-cytochrome c oxidoreductase (cytochrome b-c1 complex, complex III, CIII) and cytochrome c oxidase (complex IV, CIV), that cooperate to transfer electrons derived from NADH and succinate to molecular oxygen, creating an electrochemical gradient over the inner membrane that drives transmembrane transport and the ATP synthase. Cytochrome c oxidase is the component of the respiratory chain that catalyzes the reduction of oxygen to water. Electrons originating from reduced cytochrome c in the intermembrane space (IMS) are transferred via the dinuclear copper A center (CU(A)) of subunit 2 and heme A of subunit 1 to the active site in subunit 1, a binuclear center (BNC) formed by heme A3 and copper B (CU(B)). The BNC reduces molecular oxygen to 2 water molecules using 4 electrons from cytochrome c in the IMS and 4 protons from the mitochondrial matrix.</text>
</comment>
<evidence type="ECO:0000256" key="6">
    <source>
        <dbReference type="ARBA" id="ARBA00022989"/>
    </source>
</evidence>
<name>A0A6M8UGK1_9AGAR</name>
<evidence type="ECO:0000256" key="5">
    <source>
        <dbReference type="ARBA" id="ARBA00022967"/>
    </source>
</evidence>
<evidence type="ECO:0000259" key="11">
    <source>
        <dbReference type="PROSITE" id="PS50253"/>
    </source>
</evidence>
<accession>A0A6M8UGK1</accession>
<dbReference type="PANTHER" id="PTHR11403:SF7">
    <property type="entry name" value="CYTOCHROME C OXIDASE SUBUNIT 3"/>
    <property type="match status" value="1"/>
</dbReference>
<evidence type="ECO:0000256" key="8">
    <source>
        <dbReference type="ARBA" id="ARBA00049512"/>
    </source>
</evidence>
<comment type="similarity">
    <text evidence="2 9">Belongs to the cytochrome c oxidase subunit 3 family.</text>
</comment>
<feature type="transmembrane region" description="Helical" evidence="10">
    <location>
        <begin position="26"/>
        <end position="45"/>
    </location>
</feature>
<dbReference type="InterPro" id="IPR013833">
    <property type="entry name" value="Cyt_c_oxidase_su3_a-hlx"/>
</dbReference>
<feature type="transmembrane region" description="Helical" evidence="10">
    <location>
        <begin position="90"/>
        <end position="113"/>
    </location>
</feature>
<comment type="catalytic activity">
    <reaction evidence="8">
        <text>4 Fe(II)-[cytochrome c] + O2 + 8 H(+)(in) = 4 Fe(III)-[cytochrome c] + 2 H2O + 4 H(+)(out)</text>
        <dbReference type="Rhea" id="RHEA:11436"/>
        <dbReference type="Rhea" id="RHEA-COMP:10350"/>
        <dbReference type="Rhea" id="RHEA-COMP:14399"/>
        <dbReference type="ChEBI" id="CHEBI:15377"/>
        <dbReference type="ChEBI" id="CHEBI:15378"/>
        <dbReference type="ChEBI" id="CHEBI:15379"/>
        <dbReference type="ChEBI" id="CHEBI:29033"/>
        <dbReference type="ChEBI" id="CHEBI:29034"/>
        <dbReference type="EC" id="7.1.1.9"/>
    </reaction>
    <physiologicalReaction direction="left-to-right" evidence="8">
        <dbReference type="Rhea" id="RHEA:11437"/>
    </physiologicalReaction>
</comment>
<evidence type="ECO:0000256" key="2">
    <source>
        <dbReference type="ARBA" id="ARBA00010581"/>
    </source>
</evidence>
<dbReference type="GO" id="GO:0006123">
    <property type="term" value="P:mitochondrial electron transport, cytochrome c to oxygen"/>
    <property type="evidence" value="ECO:0007669"/>
    <property type="project" value="TreeGrafter"/>
</dbReference>
<geneLocation type="mitochondrion" evidence="12"/>
<keyword evidence="6 10" id="KW-1133">Transmembrane helix</keyword>
<reference evidence="12" key="1">
    <citation type="submission" date="2017-08" db="EMBL/GenBank/DDBJ databases">
        <title>The complete mitochondrial sequence of Omphalotus japonicus.</title>
        <authorList>
            <person name="Yoon H."/>
        </authorList>
    </citation>
    <scope>NUCLEOTIDE SEQUENCE</scope>
</reference>
<dbReference type="EMBL" id="MF614916">
    <property type="protein sequence ID" value="QKJ84723.1"/>
    <property type="molecule type" value="Genomic_DNA"/>
</dbReference>
<evidence type="ECO:0000256" key="10">
    <source>
        <dbReference type="SAM" id="Phobius"/>
    </source>
</evidence>
<dbReference type="InterPro" id="IPR000298">
    <property type="entry name" value="Cyt_c_oxidase-like_su3"/>
</dbReference>
<feature type="transmembrane region" description="Helical" evidence="10">
    <location>
        <begin position="209"/>
        <end position="230"/>
    </location>
</feature>
<keyword evidence="9 12" id="KW-0496">Mitochondrion</keyword>
<protein>
    <recommendedName>
        <fullName evidence="3 9">Cytochrome c oxidase subunit 3</fullName>
    </recommendedName>
</protein>
<dbReference type="RefSeq" id="YP_009870400.1">
    <property type="nucleotide sequence ID" value="NC_049125.1"/>
</dbReference>
<dbReference type="CDD" id="cd01665">
    <property type="entry name" value="Cyt_c_Oxidase_III"/>
    <property type="match status" value="1"/>
</dbReference>